<dbReference type="EMBL" id="OZ075139">
    <property type="protein sequence ID" value="CAL5015065.1"/>
    <property type="molecule type" value="Genomic_DNA"/>
</dbReference>
<name>A0ABC9C5N6_9POAL</name>
<keyword evidence="9" id="KW-1185">Reference proteome</keyword>
<dbReference type="GO" id="GO:0006355">
    <property type="term" value="P:regulation of DNA-templated transcription"/>
    <property type="evidence" value="ECO:0007669"/>
    <property type="project" value="UniProtKB-ARBA"/>
</dbReference>
<organism evidence="8 9">
    <name type="scientific">Urochloa decumbens</name>
    <dbReference type="NCBI Taxonomy" id="240449"/>
    <lineage>
        <taxon>Eukaryota</taxon>
        <taxon>Viridiplantae</taxon>
        <taxon>Streptophyta</taxon>
        <taxon>Embryophyta</taxon>
        <taxon>Tracheophyta</taxon>
        <taxon>Spermatophyta</taxon>
        <taxon>Magnoliopsida</taxon>
        <taxon>Liliopsida</taxon>
        <taxon>Poales</taxon>
        <taxon>Poaceae</taxon>
        <taxon>PACMAD clade</taxon>
        <taxon>Panicoideae</taxon>
        <taxon>Panicodae</taxon>
        <taxon>Paniceae</taxon>
        <taxon>Melinidinae</taxon>
        <taxon>Urochloa</taxon>
    </lineage>
</organism>
<accession>A0ABC9C5N6</accession>
<reference evidence="8 9" key="2">
    <citation type="submission" date="2024-10" db="EMBL/GenBank/DDBJ databases">
        <authorList>
            <person name="Ryan C."/>
        </authorList>
    </citation>
    <scope>NUCLEOTIDE SEQUENCE [LARGE SCALE GENOMIC DNA]</scope>
</reference>
<feature type="compositionally biased region" description="Gly residues" evidence="6">
    <location>
        <begin position="1"/>
        <end position="11"/>
    </location>
</feature>
<gene>
    <name evidence="8" type="ORF">URODEC1_LOCUS72330</name>
</gene>
<keyword evidence="3" id="KW-0238">DNA-binding</keyword>
<comment type="subcellular location">
    <subcellularLocation>
        <location evidence="1">Nucleus</location>
    </subcellularLocation>
</comment>
<feature type="region of interest" description="Disordered" evidence="6">
    <location>
        <begin position="115"/>
        <end position="185"/>
    </location>
</feature>
<protein>
    <recommendedName>
        <fullName evidence="7">Myb-like domain-containing protein</fullName>
    </recommendedName>
</protein>
<proteinExistence type="predicted"/>
<evidence type="ECO:0000313" key="9">
    <source>
        <dbReference type="Proteomes" id="UP001497457"/>
    </source>
</evidence>
<dbReference type="GO" id="GO:0003677">
    <property type="term" value="F:DNA binding"/>
    <property type="evidence" value="ECO:0007669"/>
    <property type="project" value="UniProtKB-KW"/>
</dbReference>
<dbReference type="FunFam" id="1.10.10.60:FF:000032">
    <property type="entry name" value="Zinc finger and SCAN domain-containing 20"/>
    <property type="match status" value="1"/>
</dbReference>
<dbReference type="GO" id="GO:0005634">
    <property type="term" value="C:nucleus"/>
    <property type="evidence" value="ECO:0007669"/>
    <property type="project" value="UniProtKB-SubCell"/>
</dbReference>
<evidence type="ECO:0000313" key="8">
    <source>
        <dbReference type="EMBL" id="CAL5015065.1"/>
    </source>
</evidence>
<dbReference type="PROSITE" id="PS50090">
    <property type="entry name" value="MYB_LIKE"/>
    <property type="match status" value="1"/>
</dbReference>
<keyword evidence="2" id="KW-0805">Transcription regulation</keyword>
<feature type="compositionally biased region" description="Acidic residues" evidence="6">
    <location>
        <begin position="140"/>
        <end position="153"/>
    </location>
</feature>
<reference evidence="9" key="1">
    <citation type="submission" date="2024-06" db="EMBL/GenBank/DDBJ databases">
        <authorList>
            <person name="Ryan C."/>
        </authorList>
    </citation>
    <scope>NUCLEOTIDE SEQUENCE [LARGE SCALE GENOMIC DNA]</scope>
</reference>
<sequence length="275" mass="32210">MMEAGGGGVGAGRRDERVPQWGAQETRELILARGEVEREADAARRSAKTMWEAVAARLRERGYRRTADQCKCKWKNLVNRYKGKETSDPENGRQCPFFEELHAVFTERARNMRRQLLQSESGASVKRKLKRTSGGQSSGESDDEDDGGEESEDEKPFHSRKRKADDKKQPSHRMPEKSRTGASTSSIHELLQDFLAQQQRIDIQWQETMERRAQERVVFEQEWRQSMQKLEQERLMLEHSWMQQEEQRRMREEARAEKRDALLNTLLNKFLQDDL</sequence>
<evidence type="ECO:0000256" key="4">
    <source>
        <dbReference type="ARBA" id="ARBA00023163"/>
    </source>
</evidence>
<dbReference type="Gene3D" id="1.10.10.60">
    <property type="entry name" value="Homeodomain-like"/>
    <property type="match status" value="1"/>
</dbReference>
<evidence type="ECO:0000256" key="5">
    <source>
        <dbReference type="ARBA" id="ARBA00023242"/>
    </source>
</evidence>
<keyword evidence="5" id="KW-0539">Nucleus</keyword>
<evidence type="ECO:0000256" key="6">
    <source>
        <dbReference type="SAM" id="MobiDB-lite"/>
    </source>
</evidence>
<dbReference type="AlphaFoldDB" id="A0ABC9C5N6"/>
<dbReference type="Proteomes" id="UP001497457">
    <property type="component" value="Chromosome 29rd"/>
</dbReference>
<evidence type="ECO:0000256" key="2">
    <source>
        <dbReference type="ARBA" id="ARBA00023015"/>
    </source>
</evidence>
<evidence type="ECO:0000256" key="1">
    <source>
        <dbReference type="ARBA" id="ARBA00004123"/>
    </source>
</evidence>
<evidence type="ECO:0000259" key="7">
    <source>
        <dbReference type="PROSITE" id="PS50090"/>
    </source>
</evidence>
<dbReference type="InterPro" id="IPR044822">
    <property type="entry name" value="Myb_DNA-bind_4"/>
</dbReference>
<dbReference type="Pfam" id="PF13837">
    <property type="entry name" value="Myb_DNA-bind_4"/>
    <property type="match status" value="1"/>
</dbReference>
<dbReference type="PANTHER" id="PTHR21654">
    <property type="entry name" value="FI21293P1"/>
    <property type="match status" value="1"/>
</dbReference>
<keyword evidence="4" id="KW-0804">Transcription</keyword>
<dbReference type="InterPro" id="IPR001005">
    <property type="entry name" value="SANT/Myb"/>
</dbReference>
<feature type="domain" description="Myb-like" evidence="7">
    <location>
        <begin position="13"/>
        <end position="78"/>
    </location>
</feature>
<evidence type="ECO:0000256" key="3">
    <source>
        <dbReference type="ARBA" id="ARBA00023125"/>
    </source>
</evidence>
<dbReference type="PANTHER" id="PTHR21654:SF84">
    <property type="entry name" value="SI:DKEY-66I24.7"/>
    <property type="match status" value="1"/>
</dbReference>
<feature type="compositionally biased region" description="Basic and acidic residues" evidence="6">
    <location>
        <begin position="163"/>
        <end position="179"/>
    </location>
</feature>
<dbReference type="CDD" id="cd12203">
    <property type="entry name" value="GT1"/>
    <property type="match status" value="1"/>
</dbReference>
<feature type="region of interest" description="Disordered" evidence="6">
    <location>
        <begin position="1"/>
        <end position="20"/>
    </location>
</feature>